<keyword evidence="2" id="KW-1185">Reference proteome</keyword>
<dbReference type="Proteomes" id="UP000663088">
    <property type="component" value="Chromosome"/>
</dbReference>
<organism evidence="1 2">
    <name type="scientific">Candidatus Methylacidiphilum infernorum</name>
    <dbReference type="NCBI Taxonomy" id="511746"/>
    <lineage>
        <taxon>Bacteria</taxon>
        <taxon>Pseudomonadati</taxon>
        <taxon>Verrucomicrobiota</taxon>
        <taxon>Methylacidiphilae</taxon>
        <taxon>Methylacidiphilales</taxon>
        <taxon>Methylacidiphilaceae</taxon>
        <taxon>Methylacidiphilum (ex Ratnadevi et al. 2023)</taxon>
    </lineage>
</organism>
<sequence length="260" mass="30084">MKSSHVDQATRKNKEWTEAVVIEEIKKWHAAGKPLFSHYMRKHYQELLAAAVRYFGNWGKAVHAAGFAYDEIRRYRAWSKEKIIQMIQQLYRQGTDLSFRSMMLSEYAPMVYAAIRPNYFGSWKNALLAAGLAPEDIYRYKSWKNENILEEIRRLYNEGADLSSKQMEKNASSLIAIARRRFGSWSAAVEQAGLNYDAIRNRKRWSKELIIQGIRSLKDKGIPLTSTRVREVDPSLFAAACKKRFFGSWKKAVQSALQST</sequence>
<reference evidence="1 2" key="1">
    <citation type="submission" date="2020-12" db="EMBL/GenBank/DDBJ databases">
        <authorList>
            <person name="Awala S.I."/>
            <person name="Gwak J.-H."/>
            <person name="Kim S.-J."/>
            <person name="Rhee S.-K."/>
        </authorList>
    </citation>
    <scope>NUCLEOTIDE SEQUENCE [LARGE SCALE GENOMIC DNA]</scope>
    <source>
        <strain evidence="1 2">IT5</strain>
    </source>
</reference>
<gene>
    <name evidence="1" type="ORF">EM20IM_06590</name>
</gene>
<evidence type="ECO:0000313" key="2">
    <source>
        <dbReference type="Proteomes" id="UP000663088"/>
    </source>
</evidence>
<dbReference type="RefSeq" id="WP_206844723.1">
    <property type="nucleotide sequence ID" value="NZ_CP065956.1"/>
</dbReference>
<name>A0ABX7PTU2_9BACT</name>
<accession>A0ABX7PTU2</accession>
<evidence type="ECO:0000313" key="1">
    <source>
        <dbReference type="EMBL" id="QSR86174.1"/>
    </source>
</evidence>
<dbReference type="Pfam" id="PF18780">
    <property type="entry name" value="HNH_repeat"/>
    <property type="match status" value="1"/>
</dbReference>
<proteinExistence type="predicted"/>
<dbReference type="InterPro" id="IPR041025">
    <property type="entry name" value="HNH_repeat"/>
</dbReference>
<protein>
    <submittedName>
        <fullName evidence="1">Uncharacterized protein</fullName>
    </submittedName>
</protein>
<dbReference type="EMBL" id="CP065956">
    <property type="protein sequence ID" value="QSR86174.1"/>
    <property type="molecule type" value="Genomic_DNA"/>
</dbReference>